<proteinExistence type="predicted"/>
<name>A0A8S5TTN6_9CAUD</name>
<evidence type="ECO:0000313" key="1">
    <source>
        <dbReference type="EMBL" id="DAF85565.1"/>
    </source>
</evidence>
<protein>
    <submittedName>
        <fullName evidence="1">Uncharacterized protein</fullName>
    </submittedName>
</protein>
<sequence length="63" mass="7209">MNIGEKKEFIGYVGEYSDTWLFETNKTPYSSIVVLAIDELLGIKTEDCEKYKITIEKLGAEMI</sequence>
<reference evidence="1" key="1">
    <citation type="journal article" date="2021" name="Proc. Natl. Acad. Sci. U.S.A.">
        <title>A Catalog of Tens of Thousands of Viruses from Human Metagenomes Reveals Hidden Associations with Chronic Diseases.</title>
        <authorList>
            <person name="Tisza M.J."/>
            <person name="Buck C.B."/>
        </authorList>
    </citation>
    <scope>NUCLEOTIDE SEQUENCE</scope>
    <source>
        <strain evidence="1">Ct5jB2</strain>
    </source>
</reference>
<dbReference type="EMBL" id="BK015927">
    <property type="protein sequence ID" value="DAF85565.1"/>
    <property type="molecule type" value="Genomic_DNA"/>
</dbReference>
<accession>A0A8S5TTN6</accession>
<organism evidence="1">
    <name type="scientific">Siphoviridae sp. ct5jB2</name>
    <dbReference type="NCBI Taxonomy" id="2825337"/>
    <lineage>
        <taxon>Viruses</taxon>
        <taxon>Duplodnaviria</taxon>
        <taxon>Heunggongvirae</taxon>
        <taxon>Uroviricota</taxon>
        <taxon>Caudoviricetes</taxon>
    </lineage>
</organism>